<sequence>MGEQRKIRIGIIGAGLIGKDHLEKYEEIEGAEVVALCDTNETQLKNMAEQFGVPHTYTDFRELLKRDDLDAIDVCLHNNLHAPVTIAALEAGKHVYCEKPIAGSYADGKAMLDAAKRVGKKLHVQLAFIYQIETMAAKALIDDGKLGKLYHARSTGHRRRGRPFVDGYATKEFNRKAVASGGALFDMGVYRISQLLYVMGLPKVKTITGKTYQEVAMDEKRREISGFDVEELGVGFVRFEGGLTLDIIEAWAIHLNGFEGSSLVGNVGGIRFPGHTSQGNTPFSYHTQVADMDMDATFDLGYANYRWHQLRENTDAYDSSQKHWIAALQGRVELLPTADIALQTILISEGIYLSDQLEREVTEEEVIAASVSTAIKL</sequence>
<keyword evidence="1" id="KW-0560">Oxidoreductase</keyword>
<dbReference type="InterPro" id="IPR050463">
    <property type="entry name" value="Gfo/Idh/MocA_oxidrdct_glycsds"/>
</dbReference>
<evidence type="ECO:0000256" key="1">
    <source>
        <dbReference type="ARBA" id="ARBA00023002"/>
    </source>
</evidence>
<feature type="domain" description="GFO/IDH/MocA-like oxidoreductase" evidence="3">
    <location>
        <begin position="136"/>
        <end position="252"/>
    </location>
</feature>
<proteinExistence type="predicted"/>
<dbReference type="Proteomes" id="UP000256304">
    <property type="component" value="Unassembled WGS sequence"/>
</dbReference>
<dbReference type="AlphaFoldDB" id="A0A3D9QX76"/>
<dbReference type="GO" id="GO:0016491">
    <property type="term" value="F:oxidoreductase activity"/>
    <property type="evidence" value="ECO:0007669"/>
    <property type="project" value="UniProtKB-KW"/>
</dbReference>
<feature type="domain" description="Gfo/Idh/MocA-like oxidoreductase N-terminal" evidence="2">
    <location>
        <begin position="7"/>
        <end position="125"/>
    </location>
</feature>
<organism evidence="4 5">
    <name type="scientific">Paenibacillus taihuensis</name>
    <dbReference type="NCBI Taxonomy" id="1156355"/>
    <lineage>
        <taxon>Bacteria</taxon>
        <taxon>Bacillati</taxon>
        <taxon>Bacillota</taxon>
        <taxon>Bacilli</taxon>
        <taxon>Bacillales</taxon>
        <taxon>Paenibacillaceae</taxon>
        <taxon>Paenibacillus</taxon>
    </lineage>
</organism>
<dbReference type="Pfam" id="PF01408">
    <property type="entry name" value="GFO_IDH_MocA"/>
    <property type="match status" value="1"/>
</dbReference>
<dbReference type="SUPFAM" id="SSF55347">
    <property type="entry name" value="Glyceraldehyde-3-phosphate dehydrogenase-like, C-terminal domain"/>
    <property type="match status" value="1"/>
</dbReference>
<evidence type="ECO:0000259" key="2">
    <source>
        <dbReference type="Pfam" id="PF01408"/>
    </source>
</evidence>
<evidence type="ECO:0000259" key="3">
    <source>
        <dbReference type="Pfam" id="PF22725"/>
    </source>
</evidence>
<dbReference type="Gene3D" id="3.40.50.720">
    <property type="entry name" value="NAD(P)-binding Rossmann-like Domain"/>
    <property type="match status" value="1"/>
</dbReference>
<dbReference type="OrthoDB" id="9815825at2"/>
<reference evidence="4 5" key="1">
    <citation type="submission" date="2018-08" db="EMBL/GenBank/DDBJ databases">
        <title>Genomic Encyclopedia of Type Strains, Phase III (KMG-III): the genomes of soil and plant-associated and newly described type strains.</title>
        <authorList>
            <person name="Whitman W."/>
        </authorList>
    </citation>
    <scope>NUCLEOTIDE SEQUENCE [LARGE SCALE GENOMIC DNA]</scope>
    <source>
        <strain evidence="4 5">CGMCC 1.10966</strain>
    </source>
</reference>
<keyword evidence="5" id="KW-1185">Reference proteome</keyword>
<name>A0A3D9QX76_9BACL</name>
<dbReference type="Pfam" id="PF22725">
    <property type="entry name" value="GFO_IDH_MocA_C3"/>
    <property type="match status" value="1"/>
</dbReference>
<dbReference type="InterPro" id="IPR036291">
    <property type="entry name" value="NAD(P)-bd_dom_sf"/>
</dbReference>
<accession>A0A3D9QX76</accession>
<dbReference type="RefSeq" id="WP_116191097.1">
    <property type="nucleotide sequence ID" value="NZ_QTTN01000029.1"/>
</dbReference>
<dbReference type="PANTHER" id="PTHR43818">
    <property type="entry name" value="BCDNA.GH03377"/>
    <property type="match status" value="1"/>
</dbReference>
<evidence type="ECO:0000313" key="4">
    <source>
        <dbReference type="EMBL" id="REE70587.1"/>
    </source>
</evidence>
<dbReference type="SUPFAM" id="SSF51735">
    <property type="entry name" value="NAD(P)-binding Rossmann-fold domains"/>
    <property type="match status" value="1"/>
</dbReference>
<gene>
    <name evidence="4" type="ORF">A8990_12972</name>
</gene>
<protein>
    <submittedName>
        <fullName evidence="4">Putative dehydrogenase</fullName>
    </submittedName>
</protein>
<dbReference type="GO" id="GO:0000166">
    <property type="term" value="F:nucleotide binding"/>
    <property type="evidence" value="ECO:0007669"/>
    <property type="project" value="InterPro"/>
</dbReference>
<dbReference type="EMBL" id="QTTN01000029">
    <property type="protein sequence ID" value="REE70587.1"/>
    <property type="molecule type" value="Genomic_DNA"/>
</dbReference>
<dbReference type="InterPro" id="IPR000683">
    <property type="entry name" value="Gfo/Idh/MocA-like_OxRdtase_N"/>
</dbReference>
<dbReference type="InterPro" id="IPR055170">
    <property type="entry name" value="GFO_IDH_MocA-like_dom"/>
</dbReference>
<dbReference type="Gene3D" id="3.30.360.10">
    <property type="entry name" value="Dihydrodipicolinate Reductase, domain 2"/>
    <property type="match status" value="1"/>
</dbReference>
<dbReference type="PANTHER" id="PTHR43818:SF11">
    <property type="entry name" value="BCDNA.GH03377"/>
    <property type="match status" value="1"/>
</dbReference>
<evidence type="ECO:0000313" key="5">
    <source>
        <dbReference type="Proteomes" id="UP000256304"/>
    </source>
</evidence>
<comment type="caution">
    <text evidence="4">The sequence shown here is derived from an EMBL/GenBank/DDBJ whole genome shotgun (WGS) entry which is preliminary data.</text>
</comment>